<dbReference type="PANTHER" id="PTHR34835:SF34">
    <property type="entry name" value="OS08G0555500 PROTEIN"/>
    <property type="match status" value="1"/>
</dbReference>
<comment type="caution">
    <text evidence="2">The sequence shown here is derived from an EMBL/GenBank/DDBJ whole genome shotgun (WGS) entry which is preliminary data.</text>
</comment>
<feature type="compositionally biased region" description="Acidic residues" evidence="1">
    <location>
        <begin position="193"/>
        <end position="203"/>
    </location>
</feature>
<keyword evidence="3" id="KW-1185">Reference proteome</keyword>
<organism evidence="2 3">
    <name type="scientific">Stylosanthes scabra</name>
    <dbReference type="NCBI Taxonomy" id="79078"/>
    <lineage>
        <taxon>Eukaryota</taxon>
        <taxon>Viridiplantae</taxon>
        <taxon>Streptophyta</taxon>
        <taxon>Embryophyta</taxon>
        <taxon>Tracheophyta</taxon>
        <taxon>Spermatophyta</taxon>
        <taxon>Magnoliopsida</taxon>
        <taxon>eudicotyledons</taxon>
        <taxon>Gunneridae</taxon>
        <taxon>Pentapetalae</taxon>
        <taxon>rosids</taxon>
        <taxon>fabids</taxon>
        <taxon>Fabales</taxon>
        <taxon>Fabaceae</taxon>
        <taxon>Papilionoideae</taxon>
        <taxon>50 kb inversion clade</taxon>
        <taxon>dalbergioids sensu lato</taxon>
        <taxon>Dalbergieae</taxon>
        <taxon>Pterocarpus clade</taxon>
        <taxon>Stylosanthes</taxon>
    </lineage>
</organism>
<reference evidence="2 3" key="1">
    <citation type="journal article" date="2023" name="Plants (Basel)">
        <title>Bridging the Gap: Combining Genomics and Transcriptomics Approaches to Understand Stylosanthes scabra, an Orphan Legume from the Brazilian Caatinga.</title>
        <authorList>
            <person name="Ferreira-Neto J.R.C."/>
            <person name="da Silva M.D."/>
            <person name="Binneck E."/>
            <person name="de Melo N.F."/>
            <person name="da Silva R.H."/>
            <person name="de Melo A.L.T.M."/>
            <person name="Pandolfi V."/>
            <person name="Bustamante F.O."/>
            <person name="Brasileiro-Vidal A.C."/>
            <person name="Benko-Iseppon A.M."/>
        </authorList>
    </citation>
    <scope>NUCLEOTIDE SEQUENCE [LARGE SCALE GENOMIC DNA]</scope>
    <source>
        <tissue evidence="2">Leaves</tissue>
    </source>
</reference>
<dbReference type="Proteomes" id="UP001341840">
    <property type="component" value="Unassembled WGS sequence"/>
</dbReference>
<feature type="compositionally biased region" description="Basic and acidic residues" evidence="1">
    <location>
        <begin position="177"/>
        <end position="192"/>
    </location>
</feature>
<proteinExistence type="predicted"/>
<dbReference type="PANTHER" id="PTHR34835">
    <property type="entry name" value="OS07G0283600 PROTEIN-RELATED"/>
    <property type="match status" value="1"/>
</dbReference>
<protein>
    <submittedName>
        <fullName evidence="2">Uncharacterized protein</fullName>
    </submittedName>
</protein>
<evidence type="ECO:0000313" key="2">
    <source>
        <dbReference type="EMBL" id="MED6193515.1"/>
    </source>
</evidence>
<accession>A0ABU6X5X7</accession>
<feature type="compositionally biased region" description="Basic and acidic residues" evidence="1">
    <location>
        <begin position="218"/>
        <end position="227"/>
    </location>
</feature>
<evidence type="ECO:0000256" key="1">
    <source>
        <dbReference type="SAM" id="MobiDB-lite"/>
    </source>
</evidence>
<name>A0ABU6X5X7_9FABA</name>
<feature type="region of interest" description="Disordered" evidence="1">
    <location>
        <begin position="176"/>
        <end position="227"/>
    </location>
</feature>
<evidence type="ECO:0000313" key="3">
    <source>
        <dbReference type="Proteomes" id="UP001341840"/>
    </source>
</evidence>
<gene>
    <name evidence="2" type="ORF">PIB30_020317</name>
</gene>
<sequence length="343" mass="39742">MAKVIDMGFRDLQHMPDWIVKQELVLHLASRFDLENNLIRDDVGMIEVDVSVVERTTGLPSCDYDLTVMGPVTLTELKAFVTNCPMETNEKRREFREAFILLLVKSFLCPTTNNYISPERHLPLVVDVANPRGYNWSLQIFTWIKDSIRDFQRKGIKHLSSCMFILVVSNLRQKKKKVDEGEKEEKKEKESEFENQNETDDNQEERVQNDSPMTSSQVERKVEKKPDVRYVKYHDGPSFSFGEEFNTPTPSPDEPALKDAKAEVLDIPPIREIFPDDIVFNAEENPSTIRSKPLTLEQENKIYHSKLNGSKSNGIQEEKIASWRGDDNFFLLRSELRFLRPKG</sequence>
<dbReference type="EMBL" id="JASCZI010211513">
    <property type="protein sequence ID" value="MED6193515.1"/>
    <property type="molecule type" value="Genomic_DNA"/>
</dbReference>